<keyword evidence="3" id="KW-1185">Reference proteome</keyword>
<dbReference type="OrthoDB" id="9769308at2"/>
<protein>
    <submittedName>
        <fullName evidence="2">Kelch motif protein</fullName>
    </submittedName>
</protein>
<dbReference type="InterPro" id="IPR015915">
    <property type="entry name" value="Kelch-typ_b-propeller"/>
</dbReference>
<evidence type="ECO:0000313" key="3">
    <source>
        <dbReference type="Proteomes" id="UP000315017"/>
    </source>
</evidence>
<feature type="chain" id="PRO_5021987977" evidence="1">
    <location>
        <begin position="21"/>
        <end position="421"/>
    </location>
</feature>
<feature type="signal peptide" evidence="1">
    <location>
        <begin position="1"/>
        <end position="20"/>
    </location>
</feature>
<evidence type="ECO:0000256" key="1">
    <source>
        <dbReference type="SAM" id="SignalP"/>
    </source>
</evidence>
<reference evidence="2 3" key="1">
    <citation type="submission" date="2019-02" db="EMBL/GenBank/DDBJ databases">
        <title>Deep-cultivation of Planctomycetes and their phenomic and genomic characterization uncovers novel biology.</title>
        <authorList>
            <person name="Wiegand S."/>
            <person name="Jogler M."/>
            <person name="Boedeker C."/>
            <person name="Pinto D."/>
            <person name="Vollmers J."/>
            <person name="Rivas-Marin E."/>
            <person name="Kohn T."/>
            <person name="Peeters S.H."/>
            <person name="Heuer A."/>
            <person name="Rast P."/>
            <person name="Oberbeckmann S."/>
            <person name="Bunk B."/>
            <person name="Jeske O."/>
            <person name="Meyerdierks A."/>
            <person name="Storesund J.E."/>
            <person name="Kallscheuer N."/>
            <person name="Luecker S."/>
            <person name="Lage O.M."/>
            <person name="Pohl T."/>
            <person name="Merkel B.J."/>
            <person name="Hornburger P."/>
            <person name="Mueller R.-W."/>
            <person name="Bruemmer F."/>
            <person name="Labrenz M."/>
            <person name="Spormann A.M."/>
            <person name="Op den Camp H."/>
            <person name="Overmann J."/>
            <person name="Amann R."/>
            <person name="Jetten M.S.M."/>
            <person name="Mascher T."/>
            <person name="Medema M.H."/>
            <person name="Devos D.P."/>
            <person name="Kaster A.-K."/>
            <person name="Ovreas L."/>
            <person name="Rohde M."/>
            <person name="Galperin M.Y."/>
            <person name="Jogler C."/>
        </authorList>
    </citation>
    <scope>NUCLEOTIDE SEQUENCE [LARGE SCALE GENOMIC DNA]</scope>
    <source>
        <strain evidence="2 3">ETA_A8</strain>
    </source>
</reference>
<dbReference type="Proteomes" id="UP000315017">
    <property type="component" value="Chromosome"/>
</dbReference>
<accession>A0A517Y6J0</accession>
<dbReference type="RefSeq" id="WP_145085456.1">
    <property type="nucleotide sequence ID" value="NZ_CP036274.1"/>
</dbReference>
<gene>
    <name evidence="2" type="ORF">ETAA8_09170</name>
</gene>
<dbReference type="InterPro" id="IPR011043">
    <property type="entry name" value="Gal_Oxase/kelch_b-propeller"/>
</dbReference>
<keyword evidence="1" id="KW-0732">Signal</keyword>
<dbReference type="AlphaFoldDB" id="A0A517Y6J0"/>
<proteinExistence type="predicted"/>
<sequence precursor="true">MIRFATVLVASLTVGLTVFAQDKIGPLADLPSKPAAHIEKIKAMGDNEWMVLGVPAADPKWGKARGSSWGAKALILAPDKRGAFLFGEGVHGYVKPDGHVMDDLWFYDINAHAWSCLYPGMNTKTFTQRVKDKELLLDENGQLIDKEKLPIPLHTLVHAWGYLTYDSERSKFAFISWNGLGNKIPRYFLGGEKQMDEGLKLLEEELKGKKELVYSPWFYDVASGKFERSPADNLTAINAGGFPQFHYLPSRKQFFAVGSDTVAIYDPAKNQWSDAKPKGSSPKGYDACGCYDSKRSRFYRNDGDASKDEGLMVYDIESNSWSHLKPKGTVPPPANTNAAFYEYDARLDIVVAIHFKGKSPGVYVYDPNTNSWADPIPFPADGPKFQYAANTFYDRELNAYFCHVAGDSSDNGVMWVYRYKK</sequence>
<dbReference type="SUPFAM" id="SSF50965">
    <property type="entry name" value="Galactose oxidase, central domain"/>
    <property type="match status" value="1"/>
</dbReference>
<dbReference type="EMBL" id="CP036274">
    <property type="protein sequence ID" value="QDU25845.1"/>
    <property type="molecule type" value="Genomic_DNA"/>
</dbReference>
<name>A0A517Y6J0_9BACT</name>
<dbReference type="Gene3D" id="2.120.10.80">
    <property type="entry name" value="Kelch-type beta propeller"/>
    <property type="match status" value="1"/>
</dbReference>
<organism evidence="2 3">
    <name type="scientific">Anatilimnocola aggregata</name>
    <dbReference type="NCBI Taxonomy" id="2528021"/>
    <lineage>
        <taxon>Bacteria</taxon>
        <taxon>Pseudomonadati</taxon>
        <taxon>Planctomycetota</taxon>
        <taxon>Planctomycetia</taxon>
        <taxon>Pirellulales</taxon>
        <taxon>Pirellulaceae</taxon>
        <taxon>Anatilimnocola</taxon>
    </lineage>
</organism>
<dbReference type="KEGG" id="aagg:ETAA8_09170"/>
<evidence type="ECO:0000313" key="2">
    <source>
        <dbReference type="EMBL" id="QDU25845.1"/>
    </source>
</evidence>